<feature type="compositionally biased region" description="Pro residues" evidence="1">
    <location>
        <begin position="39"/>
        <end position="48"/>
    </location>
</feature>
<dbReference type="InterPro" id="IPR039725">
    <property type="entry name" value="CC2D1A/B"/>
</dbReference>
<feature type="region of interest" description="Disordered" evidence="1">
    <location>
        <begin position="39"/>
        <end position="115"/>
    </location>
</feature>
<reference evidence="3" key="1">
    <citation type="submission" date="2020-11" db="EMBL/GenBank/DDBJ databases">
        <authorList>
            <person name="Tran Van P."/>
        </authorList>
    </citation>
    <scope>NUCLEOTIDE SEQUENCE</scope>
</reference>
<dbReference type="PANTHER" id="PTHR13076">
    <property type="entry name" value="COILED-COIL AND C2 DOMAIN-CONTAINING PROTEIN 1-LIKE"/>
    <property type="match status" value="1"/>
</dbReference>
<dbReference type="GO" id="GO:0001227">
    <property type="term" value="F:DNA-binding transcription repressor activity, RNA polymerase II-specific"/>
    <property type="evidence" value="ECO:0007669"/>
    <property type="project" value="InterPro"/>
</dbReference>
<protein>
    <recommendedName>
        <fullName evidence="2">DM14 domain-containing protein</fullName>
    </recommendedName>
</protein>
<dbReference type="Proteomes" id="UP000759131">
    <property type="component" value="Unassembled WGS sequence"/>
</dbReference>
<dbReference type="OrthoDB" id="6513741at2759"/>
<organism evidence="3">
    <name type="scientific">Medioppia subpectinata</name>
    <dbReference type="NCBI Taxonomy" id="1979941"/>
    <lineage>
        <taxon>Eukaryota</taxon>
        <taxon>Metazoa</taxon>
        <taxon>Ecdysozoa</taxon>
        <taxon>Arthropoda</taxon>
        <taxon>Chelicerata</taxon>
        <taxon>Arachnida</taxon>
        <taxon>Acari</taxon>
        <taxon>Acariformes</taxon>
        <taxon>Sarcoptiformes</taxon>
        <taxon>Oribatida</taxon>
        <taxon>Brachypylina</taxon>
        <taxon>Oppioidea</taxon>
        <taxon>Oppiidae</taxon>
        <taxon>Medioppia</taxon>
    </lineage>
</organism>
<feature type="non-terminal residue" evidence="3">
    <location>
        <position position="168"/>
    </location>
</feature>
<evidence type="ECO:0000256" key="1">
    <source>
        <dbReference type="SAM" id="MobiDB-lite"/>
    </source>
</evidence>
<evidence type="ECO:0000313" key="3">
    <source>
        <dbReference type="EMBL" id="CAD7651070.1"/>
    </source>
</evidence>
<name>A0A7R9QM70_9ACAR</name>
<dbReference type="InterPro" id="IPR006608">
    <property type="entry name" value="CC2D1A/B_DM14"/>
</dbReference>
<dbReference type="EMBL" id="CAJPIZ010055323">
    <property type="protein sequence ID" value="CAG2123221.1"/>
    <property type="molecule type" value="Genomic_DNA"/>
</dbReference>
<feature type="domain" description="DM14" evidence="2">
    <location>
        <begin position="1"/>
        <end position="38"/>
    </location>
</feature>
<dbReference type="PANTHER" id="PTHR13076:SF9">
    <property type="entry name" value="COILED-COIL AND C2 DOMAIN-CONTAINING PROTEIN 1-LIKE"/>
    <property type="match status" value="1"/>
</dbReference>
<gene>
    <name evidence="3" type="ORF">OSB1V03_LOCUS23166</name>
</gene>
<dbReference type="AlphaFoldDB" id="A0A7R9QM70"/>
<proteinExistence type="predicted"/>
<dbReference type="Pfam" id="PF21528">
    <property type="entry name" value="CC2D1A-B_DM14"/>
    <property type="match status" value="2"/>
</dbReference>
<accession>A0A7R9QM70</accession>
<keyword evidence="4" id="KW-1185">Reference proteome</keyword>
<dbReference type="EMBL" id="OC909898">
    <property type="protein sequence ID" value="CAD7651070.1"/>
    <property type="molecule type" value="Genomic_DNA"/>
</dbReference>
<sequence>NNGSKSRRLGRIVKQYENAIKDFKKGKVIDFEELPTPPGFGPIPPMNAPKPAVKAPEPTVAAVKSTPKPVNPTTGATNLPDKTRVETSAVKATPSPPKAAPKPNLKRASSTANKQLNYLLERQRMFKEAALESKQKGDLQQAKEYLRMAKGFDPLIEATQNGLPIDAT</sequence>
<evidence type="ECO:0000313" key="4">
    <source>
        <dbReference type="Proteomes" id="UP000759131"/>
    </source>
</evidence>
<dbReference type="SMART" id="SM00685">
    <property type="entry name" value="DM14"/>
    <property type="match status" value="2"/>
</dbReference>
<feature type="domain" description="DM14" evidence="2">
    <location>
        <begin position="116"/>
        <end position="168"/>
    </location>
</feature>
<evidence type="ECO:0000259" key="2">
    <source>
        <dbReference type="SMART" id="SM00685"/>
    </source>
</evidence>
<feature type="non-terminal residue" evidence="3">
    <location>
        <position position="1"/>
    </location>
</feature>